<feature type="domain" description="Myosin motor" evidence="5">
    <location>
        <begin position="1"/>
        <end position="489"/>
    </location>
</feature>
<comment type="caution">
    <text evidence="3">Lacks conserved residue(s) required for the propagation of feature annotation.</text>
</comment>
<accession>A0A8S1WPQ7</accession>
<dbReference type="GO" id="GO:0016020">
    <property type="term" value="C:membrane"/>
    <property type="evidence" value="ECO:0007669"/>
    <property type="project" value="TreeGrafter"/>
</dbReference>
<dbReference type="OMA" id="YQLYIAY"/>
<evidence type="ECO:0000256" key="3">
    <source>
        <dbReference type="PROSITE-ProRule" id="PRU00782"/>
    </source>
</evidence>
<reference evidence="6" key="1">
    <citation type="submission" date="2021-01" db="EMBL/GenBank/DDBJ databases">
        <authorList>
            <consortium name="Genoscope - CEA"/>
            <person name="William W."/>
        </authorList>
    </citation>
    <scope>NUCLEOTIDE SEQUENCE</scope>
</reference>
<keyword evidence="7" id="KW-1185">Reference proteome</keyword>
<dbReference type="PANTHER" id="PTHR13140:SF706">
    <property type="entry name" value="DILUTE CLASS UNCONVENTIONAL MYOSIN, ISOFORM C"/>
    <property type="match status" value="1"/>
</dbReference>
<evidence type="ECO:0000256" key="1">
    <source>
        <dbReference type="ARBA" id="ARBA00022741"/>
    </source>
</evidence>
<keyword evidence="3" id="KW-0009">Actin-binding</keyword>
<dbReference type="Proteomes" id="UP000683925">
    <property type="component" value="Unassembled WGS sequence"/>
</dbReference>
<dbReference type="AlphaFoldDB" id="A0A8S1WPQ7"/>
<evidence type="ECO:0000313" key="7">
    <source>
        <dbReference type="Proteomes" id="UP000683925"/>
    </source>
</evidence>
<dbReference type="EMBL" id="CAJJDP010000100">
    <property type="protein sequence ID" value="CAD8191673.1"/>
    <property type="molecule type" value="Genomic_DNA"/>
</dbReference>
<evidence type="ECO:0000256" key="4">
    <source>
        <dbReference type="SAM" id="MobiDB-lite"/>
    </source>
</evidence>
<sequence length="831" mass="96723">MQDNDSSILKSITYFIDHSNSQINTSNQCETPVADGTLFQLNEAILYNIADIPNPSQNNIISILKCYNLNKNMQIGLGDNNILLLNSFSDIIKHKDQNIHDFLNTHQNNTDQQNTPSHILNLVEKAKQACFSQNNNLKTSSIIIQGNSGSGKTEAFNMILNYITVKSNSELQTNNSPSIEKNIVSTKIILNSFGNAKTINNPNSSRYGLNLQIHFDNQKKIIGAKIITILFEENRIIQTRKMKRNFHIFYQLYIAYQRIQDLKHFVQQKQGQFKGIDEEIGKLELNSYFAILGSQHDNESDQRFKVDDFENFKTLLLAFMDLNFSLQDIINIIQCLAGLIHLYEHNFTKAQQLLKIENLETAINSRISNSNQQSKKVQMEYIINSIIMDFYNKLFQWIQNKINLTLSSGLDENQQYILNIFDSFGLDIVENAEGVQKNKLEQLMQNYVYEKLLNTFYKQIIENAQNLFQSEKLSPQLDKIKTNDQTIALFENVIFDCLRNFNQQQDKTLKDMIKQQVQNFGVENVFVAEPIIGKNLRESQRSQYQMQSKIGIKHTGDELHYYIDAFIENNTFPVRENIQNINVLSQNQIIKSFTLQPQNQSRVHQAQKAINDLIKSFGVSQTFFVKCFSTNYGQANSQDSKVIETELRQSGIEQAALLLYQSYFLRIPKQEFVAKYLDKFQTIKTEEKLIHYINFCNIDKELYYFGSNNVLIKEHLNKSLDDVYQKHLESLHLDQEYISYSSKVKEVIQNFESRRQNITNEIQKRDAQIIILEKKVAELEKYNLELQEIQISIFKNNAQLKNQVQKYLESQDNQENQKQNEESIGQFRQIQ</sequence>
<evidence type="ECO:0000313" key="6">
    <source>
        <dbReference type="EMBL" id="CAD8191673.1"/>
    </source>
</evidence>
<evidence type="ECO:0000259" key="5">
    <source>
        <dbReference type="PROSITE" id="PS51456"/>
    </source>
</evidence>
<keyword evidence="3" id="KW-0518">Myosin</keyword>
<comment type="similarity">
    <text evidence="3">Belongs to the TRAFAC class myosin-kinesin ATPase superfamily. Myosin family.</text>
</comment>
<comment type="caution">
    <text evidence="6">The sequence shown here is derived from an EMBL/GenBank/DDBJ whole genome shotgun (WGS) entry which is preliminary data.</text>
</comment>
<evidence type="ECO:0000256" key="2">
    <source>
        <dbReference type="ARBA" id="ARBA00022840"/>
    </source>
</evidence>
<keyword evidence="1 3" id="KW-0547">Nucleotide-binding</keyword>
<protein>
    <recommendedName>
        <fullName evidence="5">Myosin motor domain-containing protein</fullName>
    </recommendedName>
</protein>
<gene>
    <name evidence="6" type="ORF">POCTA_138.1.T1000123</name>
</gene>
<feature type="region of interest" description="Disordered" evidence="4">
    <location>
        <begin position="811"/>
        <end position="831"/>
    </location>
</feature>
<dbReference type="GO" id="GO:0005524">
    <property type="term" value="F:ATP binding"/>
    <property type="evidence" value="ECO:0007669"/>
    <property type="project" value="UniProtKB-UniRule"/>
</dbReference>
<dbReference type="GO" id="GO:0005737">
    <property type="term" value="C:cytoplasm"/>
    <property type="evidence" value="ECO:0007669"/>
    <property type="project" value="TreeGrafter"/>
</dbReference>
<dbReference type="OrthoDB" id="312459at2759"/>
<dbReference type="SMART" id="SM00242">
    <property type="entry name" value="MYSc"/>
    <property type="match status" value="1"/>
</dbReference>
<dbReference type="GO" id="GO:0016459">
    <property type="term" value="C:myosin complex"/>
    <property type="evidence" value="ECO:0007669"/>
    <property type="project" value="UniProtKB-KW"/>
</dbReference>
<dbReference type="Pfam" id="PF00063">
    <property type="entry name" value="Myosin_head"/>
    <property type="match status" value="2"/>
</dbReference>
<dbReference type="GO" id="GO:0051015">
    <property type="term" value="F:actin filament binding"/>
    <property type="evidence" value="ECO:0007669"/>
    <property type="project" value="TreeGrafter"/>
</dbReference>
<dbReference type="GO" id="GO:0007015">
    <property type="term" value="P:actin filament organization"/>
    <property type="evidence" value="ECO:0007669"/>
    <property type="project" value="TreeGrafter"/>
</dbReference>
<dbReference type="InterPro" id="IPR001609">
    <property type="entry name" value="Myosin_head_motor_dom-like"/>
</dbReference>
<proteinExistence type="inferred from homology"/>
<name>A0A8S1WPQ7_PAROT</name>
<keyword evidence="2 3" id="KW-0067">ATP-binding</keyword>
<dbReference type="PROSITE" id="PS51456">
    <property type="entry name" value="MYOSIN_MOTOR"/>
    <property type="match status" value="1"/>
</dbReference>
<dbReference type="GO" id="GO:0000146">
    <property type="term" value="F:microfilament motor activity"/>
    <property type="evidence" value="ECO:0007669"/>
    <property type="project" value="TreeGrafter"/>
</dbReference>
<keyword evidence="3" id="KW-0505">Motor protein</keyword>
<organism evidence="6 7">
    <name type="scientific">Paramecium octaurelia</name>
    <dbReference type="NCBI Taxonomy" id="43137"/>
    <lineage>
        <taxon>Eukaryota</taxon>
        <taxon>Sar</taxon>
        <taxon>Alveolata</taxon>
        <taxon>Ciliophora</taxon>
        <taxon>Intramacronucleata</taxon>
        <taxon>Oligohymenophorea</taxon>
        <taxon>Peniculida</taxon>
        <taxon>Parameciidae</taxon>
        <taxon>Paramecium</taxon>
    </lineage>
</organism>
<dbReference type="PANTHER" id="PTHR13140">
    <property type="entry name" value="MYOSIN"/>
    <property type="match status" value="1"/>
</dbReference>
<feature type="binding site" evidence="3">
    <location>
        <begin position="146"/>
        <end position="153"/>
    </location>
    <ligand>
        <name>ATP</name>
        <dbReference type="ChEBI" id="CHEBI:30616"/>
    </ligand>
</feature>